<sequence length="188" mass="20766">MSSMFSSTIVGLAAGMAAGWGNYTIDYAPDFDVTSLEVRARRELHPLAPRLLSARCTSRRQLPFRALLGPGPPHLPPMATTPPWNGMAKRSTTASLGRGSDLILSADSTPHLYKLVSILPIRSDPRRPRNLQKKSQIVYVQLSLSPIEGFALSELFIVRSPRSIVSLSFVSSAEDMTNEHQLWHIEDE</sequence>
<proteinExistence type="predicted"/>
<evidence type="ECO:0000313" key="3">
    <source>
        <dbReference type="Proteomes" id="UP000244005"/>
    </source>
</evidence>
<feature type="chain" id="PRO_5015318769" evidence="1">
    <location>
        <begin position="20"/>
        <end position="188"/>
    </location>
</feature>
<reference evidence="3" key="1">
    <citation type="journal article" date="2017" name="Cell">
        <title>Insights into land plant evolution garnered from the Marchantia polymorpha genome.</title>
        <authorList>
            <person name="Bowman J.L."/>
            <person name="Kohchi T."/>
            <person name="Yamato K.T."/>
            <person name="Jenkins J."/>
            <person name="Shu S."/>
            <person name="Ishizaki K."/>
            <person name="Yamaoka S."/>
            <person name="Nishihama R."/>
            <person name="Nakamura Y."/>
            <person name="Berger F."/>
            <person name="Adam C."/>
            <person name="Aki S.S."/>
            <person name="Althoff F."/>
            <person name="Araki T."/>
            <person name="Arteaga-Vazquez M.A."/>
            <person name="Balasubrmanian S."/>
            <person name="Barry K."/>
            <person name="Bauer D."/>
            <person name="Boehm C.R."/>
            <person name="Briginshaw L."/>
            <person name="Caballero-Perez J."/>
            <person name="Catarino B."/>
            <person name="Chen F."/>
            <person name="Chiyoda S."/>
            <person name="Chovatia M."/>
            <person name="Davies K.M."/>
            <person name="Delmans M."/>
            <person name="Demura T."/>
            <person name="Dierschke T."/>
            <person name="Dolan L."/>
            <person name="Dorantes-Acosta A.E."/>
            <person name="Eklund D.M."/>
            <person name="Florent S.N."/>
            <person name="Flores-Sandoval E."/>
            <person name="Fujiyama A."/>
            <person name="Fukuzawa H."/>
            <person name="Galik B."/>
            <person name="Grimanelli D."/>
            <person name="Grimwood J."/>
            <person name="Grossniklaus U."/>
            <person name="Hamada T."/>
            <person name="Haseloff J."/>
            <person name="Hetherington A.J."/>
            <person name="Higo A."/>
            <person name="Hirakawa Y."/>
            <person name="Hundley H.N."/>
            <person name="Ikeda Y."/>
            <person name="Inoue K."/>
            <person name="Inoue S.I."/>
            <person name="Ishida S."/>
            <person name="Jia Q."/>
            <person name="Kakita M."/>
            <person name="Kanazawa T."/>
            <person name="Kawai Y."/>
            <person name="Kawashima T."/>
            <person name="Kennedy M."/>
            <person name="Kinose K."/>
            <person name="Kinoshita T."/>
            <person name="Kohara Y."/>
            <person name="Koide E."/>
            <person name="Komatsu K."/>
            <person name="Kopischke S."/>
            <person name="Kubo M."/>
            <person name="Kyozuka J."/>
            <person name="Lagercrantz U."/>
            <person name="Lin S.S."/>
            <person name="Lindquist E."/>
            <person name="Lipzen A.M."/>
            <person name="Lu C.W."/>
            <person name="De Luna E."/>
            <person name="Martienssen R.A."/>
            <person name="Minamino N."/>
            <person name="Mizutani M."/>
            <person name="Mizutani M."/>
            <person name="Mochizuki N."/>
            <person name="Monte I."/>
            <person name="Mosher R."/>
            <person name="Nagasaki H."/>
            <person name="Nakagami H."/>
            <person name="Naramoto S."/>
            <person name="Nishitani K."/>
            <person name="Ohtani M."/>
            <person name="Okamoto T."/>
            <person name="Okumura M."/>
            <person name="Phillips J."/>
            <person name="Pollak B."/>
            <person name="Reinders A."/>
            <person name="Rovekamp M."/>
            <person name="Sano R."/>
            <person name="Sawa S."/>
            <person name="Schmid M.W."/>
            <person name="Shirakawa M."/>
            <person name="Solano R."/>
            <person name="Spunde A."/>
            <person name="Suetsugu N."/>
            <person name="Sugano S."/>
            <person name="Sugiyama A."/>
            <person name="Sun R."/>
            <person name="Suzuki Y."/>
            <person name="Takenaka M."/>
            <person name="Takezawa D."/>
            <person name="Tomogane H."/>
            <person name="Tsuzuki M."/>
            <person name="Ueda T."/>
            <person name="Umeda M."/>
            <person name="Ward J.M."/>
            <person name="Watanabe Y."/>
            <person name="Yazaki K."/>
            <person name="Yokoyama R."/>
            <person name="Yoshitake Y."/>
            <person name="Yotsui I."/>
            <person name="Zachgo S."/>
            <person name="Schmutz J."/>
        </authorList>
    </citation>
    <scope>NUCLEOTIDE SEQUENCE [LARGE SCALE GENOMIC DNA]</scope>
    <source>
        <strain evidence="3">Tak-1</strain>
    </source>
</reference>
<accession>A0A2R6XE36</accession>
<keyword evidence="1" id="KW-0732">Signal</keyword>
<evidence type="ECO:0000313" key="2">
    <source>
        <dbReference type="EMBL" id="PTQ44367.1"/>
    </source>
</evidence>
<evidence type="ECO:0000256" key="1">
    <source>
        <dbReference type="SAM" id="SignalP"/>
    </source>
</evidence>
<dbReference type="EMBL" id="KZ772692">
    <property type="protein sequence ID" value="PTQ44367.1"/>
    <property type="molecule type" value="Genomic_DNA"/>
</dbReference>
<feature type="signal peptide" evidence="1">
    <location>
        <begin position="1"/>
        <end position="19"/>
    </location>
</feature>
<protein>
    <submittedName>
        <fullName evidence="2">Uncharacterized protein</fullName>
    </submittedName>
</protein>
<keyword evidence="3" id="KW-1185">Reference proteome</keyword>
<name>A0A2R6XE36_MARPO</name>
<organism evidence="2 3">
    <name type="scientific">Marchantia polymorpha</name>
    <name type="common">Common liverwort</name>
    <name type="synonym">Marchantia aquatica</name>
    <dbReference type="NCBI Taxonomy" id="3197"/>
    <lineage>
        <taxon>Eukaryota</taxon>
        <taxon>Viridiplantae</taxon>
        <taxon>Streptophyta</taxon>
        <taxon>Embryophyta</taxon>
        <taxon>Marchantiophyta</taxon>
        <taxon>Marchantiopsida</taxon>
        <taxon>Marchantiidae</taxon>
        <taxon>Marchantiales</taxon>
        <taxon>Marchantiaceae</taxon>
        <taxon>Marchantia</taxon>
    </lineage>
</organism>
<dbReference type="Proteomes" id="UP000244005">
    <property type="component" value="Unassembled WGS sequence"/>
</dbReference>
<dbReference type="Gramene" id="Mp4g22650.1">
    <property type="protein sequence ID" value="Mp4g22650.1.cds1"/>
    <property type="gene ID" value="Mp4g22650"/>
</dbReference>
<dbReference type="AlphaFoldDB" id="A0A2R6XE36"/>
<gene>
    <name evidence="2" type="ORF">MARPO_0020s0035</name>
</gene>